<evidence type="ECO:0000256" key="1">
    <source>
        <dbReference type="ARBA" id="ARBA00023015"/>
    </source>
</evidence>
<dbReference type="RefSeq" id="WP_037381941.1">
    <property type="nucleotide sequence ID" value="NZ_CP025084.1"/>
</dbReference>
<dbReference type="EMBL" id="CP025085">
    <property type="protein sequence ID" value="AUG99972.1"/>
    <property type="molecule type" value="Genomic_DNA"/>
</dbReference>
<reference evidence="6" key="2">
    <citation type="submission" date="2013-09" db="EMBL/GenBank/DDBJ databases">
        <authorList>
            <person name="Wang G."/>
            <person name="Yang Y."/>
            <person name="Su Y."/>
        </authorList>
    </citation>
    <scope>NUCLEOTIDE SEQUENCE</scope>
    <source>
        <strain evidence="6">ATCC 39006</strain>
    </source>
</reference>
<reference evidence="5 8" key="3">
    <citation type="submission" date="2017-11" db="EMBL/GenBank/DDBJ databases">
        <title>Complete genome sequence of Serratia sp. ATCC 39006 LacA.</title>
        <authorList>
            <person name="Hampton H.G."/>
            <person name="Jackson S.A."/>
            <person name="Jauregui R."/>
            <person name="Poulter G.T.M."/>
            <person name="Salmond G.P.C."/>
            <person name="Fineran P.C."/>
        </authorList>
    </citation>
    <scope>NUCLEOTIDE SEQUENCE [LARGE SCALE GENOMIC DNA]</scope>
    <source>
        <strain evidence="5 8">ATCC 39006</strain>
    </source>
</reference>
<keyword evidence="2" id="KW-0238">DNA-binding</keyword>
<dbReference type="SUPFAM" id="SSF46689">
    <property type="entry name" value="Homeodomain-like"/>
    <property type="match status" value="1"/>
</dbReference>
<evidence type="ECO:0000256" key="3">
    <source>
        <dbReference type="ARBA" id="ARBA00023163"/>
    </source>
</evidence>
<keyword evidence="7" id="KW-1185">Reference proteome</keyword>
<evidence type="ECO:0000313" key="5">
    <source>
        <dbReference type="EMBL" id="AUG99972.1"/>
    </source>
</evidence>
<organism evidence="6 7">
    <name type="scientific">Serratia sp. (strain ATCC 39006)</name>
    <name type="common">Prodigiosinella confusarubida</name>
    <dbReference type="NCBI Taxonomy" id="104623"/>
    <lineage>
        <taxon>Bacteria</taxon>
        <taxon>Pseudomonadati</taxon>
        <taxon>Pseudomonadota</taxon>
        <taxon>Gammaproteobacteria</taxon>
        <taxon>Enterobacterales</taxon>
        <taxon>Pectobacteriaceae</taxon>
        <taxon>Prodigiosinella</taxon>
    </lineage>
</organism>
<dbReference type="STRING" id="104623.Ser39006_03612"/>
<proteinExistence type="predicted"/>
<reference evidence="6" key="4">
    <citation type="submission" date="2017-11" db="EMBL/GenBank/DDBJ databases">
        <title>Complete genome sequence of Serratia sp. ATCC 39006.</title>
        <authorList>
            <person name="Hampton H.G."/>
            <person name="Jackson S.A."/>
            <person name="Jauregui R."/>
            <person name="Poulter G.T.M."/>
            <person name="Salmond G.P.C."/>
            <person name="Fineran P.C."/>
        </authorList>
    </citation>
    <scope>NUCLEOTIDE SEQUENCE</scope>
    <source>
        <strain evidence="6">ATCC 39006</strain>
    </source>
</reference>
<sequence length="131" mass="14808">MPAGVTFSTVRKEAVRDYIMANLNAESSLDEMAAVVSLSKFHFSRVFKNIFGMAPYKYIFLARMHLLEQLLAETDEPLYLPTIRFRSDSSGPHRPARCAVLRRFQAISPEQAEHDYVATCFLYTELIAAGA</sequence>
<dbReference type="InterPro" id="IPR018060">
    <property type="entry name" value="HTH_AraC"/>
</dbReference>
<feature type="domain" description="HTH araC/xylS-type" evidence="4">
    <location>
        <begin position="13"/>
        <end position="115"/>
    </location>
</feature>
<dbReference type="OrthoDB" id="1050625at2"/>
<dbReference type="Proteomes" id="UP000017700">
    <property type="component" value="Chromosome"/>
</dbReference>
<evidence type="ECO:0000259" key="4">
    <source>
        <dbReference type="PROSITE" id="PS01124"/>
    </source>
</evidence>
<dbReference type="AlphaFoldDB" id="A0A2I5T5X6"/>
<name>A0A2I5T5X6_SERS3</name>
<dbReference type="KEGG" id="sera:Ser39006_009255"/>
<dbReference type="GO" id="GO:0003700">
    <property type="term" value="F:DNA-binding transcription factor activity"/>
    <property type="evidence" value="ECO:0007669"/>
    <property type="project" value="InterPro"/>
</dbReference>
<gene>
    <name evidence="5" type="ORF">CWC46_09250</name>
    <name evidence="6" type="ORF">Ser39006_009255</name>
</gene>
<evidence type="ECO:0000313" key="8">
    <source>
        <dbReference type="Proteomes" id="UP000233778"/>
    </source>
</evidence>
<protein>
    <submittedName>
        <fullName evidence="6">AraC family transcriptional regulator</fullName>
    </submittedName>
</protein>
<reference evidence="6 7" key="1">
    <citation type="journal article" date="2013" name="Genome Announc.">
        <title>Draft genome sequence of Serratia sp. strain ATCC 39006, a model bacterium for analysis of the biosynthesis and regulation of prodigiosin, a carbapenem, and gas vesicles.</title>
        <authorList>
            <person name="Fineran P.C."/>
            <person name="Iglesias Cans M.C."/>
            <person name="Ramsay J.P."/>
            <person name="Wilf N.M."/>
            <person name="Cossyleon D."/>
            <person name="McNeil M.B."/>
            <person name="Williamson N.R."/>
            <person name="Monson R.E."/>
            <person name="Becher S.A."/>
            <person name="Stanton J.A."/>
            <person name="Brugger K."/>
            <person name="Brown S.D."/>
            <person name="Salmond G.P."/>
        </authorList>
    </citation>
    <scope>NUCLEOTIDE SEQUENCE [LARGE SCALE GENOMIC DNA]</scope>
    <source>
        <strain evidence="6">ATCC 39006</strain>
        <strain evidence="7">ATCC 39006 / SC 11482</strain>
    </source>
</reference>
<dbReference type="PANTHER" id="PTHR46796">
    <property type="entry name" value="HTH-TYPE TRANSCRIPTIONAL ACTIVATOR RHAS-RELATED"/>
    <property type="match status" value="1"/>
</dbReference>
<accession>A0A2I5T5X6</accession>
<dbReference type="EMBL" id="CP025084">
    <property type="protein sequence ID" value="AUH04292.1"/>
    <property type="molecule type" value="Genomic_DNA"/>
</dbReference>
<dbReference type="Gene3D" id="1.10.10.60">
    <property type="entry name" value="Homeodomain-like"/>
    <property type="match status" value="1"/>
</dbReference>
<dbReference type="KEGG" id="serq:CWC46_09250"/>
<evidence type="ECO:0000313" key="7">
    <source>
        <dbReference type="Proteomes" id="UP000017700"/>
    </source>
</evidence>
<dbReference type="Proteomes" id="UP000233778">
    <property type="component" value="Chromosome"/>
</dbReference>
<keyword evidence="3" id="KW-0804">Transcription</keyword>
<dbReference type="PROSITE" id="PS01124">
    <property type="entry name" value="HTH_ARAC_FAMILY_2"/>
    <property type="match status" value="1"/>
</dbReference>
<keyword evidence="1" id="KW-0805">Transcription regulation</keyword>
<evidence type="ECO:0000256" key="2">
    <source>
        <dbReference type="ARBA" id="ARBA00023125"/>
    </source>
</evidence>
<dbReference type="Pfam" id="PF00165">
    <property type="entry name" value="HTH_AraC"/>
    <property type="match status" value="1"/>
</dbReference>
<dbReference type="GO" id="GO:0043565">
    <property type="term" value="F:sequence-specific DNA binding"/>
    <property type="evidence" value="ECO:0007669"/>
    <property type="project" value="InterPro"/>
</dbReference>
<dbReference type="InterPro" id="IPR009057">
    <property type="entry name" value="Homeodomain-like_sf"/>
</dbReference>
<dbReference type="InterPro" id="IPR050204">
    <property type="entry name" value="AraC_XylS_family_regulators"/>
</dbReference>
<evidence type="ECO:0000313" key="6">
    <source>
        <dbReference type="EMBL" id="AUH04292.1"/>
    </source>
</evidence>